<dbReference type="InterPro" id="IPR001128">
    <property type="entry name" value="Cyt_P450"/>
</dbReference>
<dbReference type="PANTHER" id="PTHR24305">
    <property type="entry name" value="CYTOCHROME P450"/>
    <property type="match status" value="1"/>
</dbReference>
<evidence type="ECO:0000313" key="6">
    <source>
        <dbReference type="Proteomes" id="UP001283341"/>
    </source>
</evidence>
<keyword evidence="6" id="KW-1185">Reference proteome</keyword>
<dbReference type="GO" id="GO:0016705">
    <property type="term" value="F:oxidoreductase activity, acting on paired donors, with incorporation or reduction of molecular oxygen"/>
    <property type="evidence" value="ECO:0007669"/>
    <property type="project" value="InterPro"/>
</dbReference>
<proteinExistence type="predicted"/>
<evidence type="ECO:0000256" key="2">
    <source>
        <dbReference type="ARBA" id="ARBA00022723"/>
    </source>
</evidence>
<sequence length="547" mass="60795">MFIPLLIAVAATILTILYRRLYYARFQQHAHLPQCPNSLAWGHLKLFGQFLKRGPPNGHPDMAISLMHRELGRPPLMFIDLRPFDNPLLVVGSHDVAEQTTKASDIFPTSPPKGKNSFDRLLYIIGASSILSRHGDEWKMLRKRFSPGFAPQYLNSFVPEVVLDKGLVFLERLDKLAKSGETFGLLKLTTQLTLDVIGKVSMDFELNSQTESSEFVELFDALLETYHGETRNRPWWFTPGRIRRRAALAGKVNGLLEDIVRRKHAAASLDHGAGGGSKTRKARSILSLCLQDVTTLTPTILNETCDQLRTFLFAGHDTTSILISWVFYELSRTPHALKAVRAELDKVLGADDISPAAMHTRLLGIPDLVQQIPYLCAVIKETLRVHPSAGTARQFPEGSGFSVTLPDGTRQCLDGMITYNCQPVIHTDPSVYGEDTAEDFLPERWLSAGAAEIPAGAWRPFERGPRACIGQELALVEARLIIALAVRQYDFVKVGLGEVVLDEGGKPTLDTETKKGRQYKVAEELYPVRAVTSKPVDGMKMKVKMAT</sequence>
<dbReference type="InterPro" id="IPR002401">
    <property type="entry name" value="Cyt_P450_E_grp-I"/>
</dbReference>
<keyword evidence="3 4" id="KW-0408">Iron</keyword>
<evidence type="ECO:0000256" key="3">
    <source>
        <dbReference type="ARBA" id="ARBA00023004"/>
    </source>
</evidence>
<dbReference type="PRINTS" id="PR00385">
    <property type="entry name" value="P450"/>
</dbReference>
<dbReference type="CDD" id="cd11051">
    <property type="entry name" value="CYP59-like"/>
    <property type="match status" value="1"/>
</dbReference>
<protein>
    <submittedName>
        <fullName evidence="5">Cytochrome P450</fullName>
    </submittedName>
</protein>
<dbReference type="SUPFAM" id="SSF48264">
    <property type="entry name" value="Cytochrome P450"/>
    <property type="match status" value="1"/>
</dbReference>
<reference evidence="5" key="2">
    <citation type="submission" date="2023-06" db="EMBL/GenBank/DDBJ databases">
        <authorList>
            <consortium name="Lawrence Berkeley National Laboratory"/>
            <person name="Haridas S."/>
            <person name="Hensen N."/>
            <person name="Bonometti L."/>
            <person name="Westerberg I."/>
            <person name="Brannstrom I.O."/>
            <person name="Guillou S."/>
            <person name="Cros-Aarteil S."/>
            <person name="Calhoun S."/>
            <person name="Kuo A."/>
            <person name="Mondo S."/>
            <person name="Pangilinan J."/>
            <person name="Riley R."/>
            <person name="Labutti K."/>
            <person name="Andreopoulos B."/>
            <person name="Lipzen A."/>
            <person name="Chen C."/>
            <person name="Yanf M."/>
            <person name="Daum C."/>
            <person name="Ng V."/>
            <person name="Clum A."/>
            <person name="Steindorff A."/>
            <person name="Ohm R."/>
            <person name="Martin F."/>
            <person name="Silar P."/>
            <person name="Natvig D."/>
            <person name="Lalanne C."/>
            <person name="Gautier V."/>
            <person name="Ament-Velasquez S.L."/>
            <person name="Kruys A."/>
            <person name="Hutchinson M.I."/>
            <person name="Powell A.J."/>
            <person name="Barry K."/>
            <person name="Miller A.N."/>
            <person name="Grigoriev I.V."/>
            <person name="Debuchy R."/>
            <person name="Gladieux P."/>
            <person name="Thoren M.H."/>
            <person name="Johannesson H."/>
        </authorList>
    </citation>
    <scope>NUCLEOTIDE SEQUENCE</scope>
    <source>
        <strain evidence="5">CBS 118394</strain>
    </source>
</reference>
<accession>A0AAE0HYZ8</accession>
<dbReference type="Gene3D" id="1.10.630.10">
    <property type="entry name" value="Cytochrome P450"/>
    <property type="match status" value="1"/>
</dbReference>
<dbReference type="InterPro" id="IPR036396">
    <property type="entry name" value="Cyt_P450_sf"/>
</dbReference>
<dbReference type="GO" id="GO:0005506">
    <property type="term" value="F:iron ion binding"/>
    <property type="evidence" value="ECO:0007669"/>
    <property type="project" value="InterPro"/>
</dbReference>
<reference evidence="5" key="1">
    <citation type="journal article" date="2023" name="Mol. Phylogenet. Evol.">
        <title>Genome-scale phylogeny and comparative genomics of the fungal order Sordariales.</title>
        <authorList>
            <person name="Hensen N."/>
            <person name="Bonometti L."/>
            <person name="Westerberg I."/>
            <person name="Brannstrom I.O."/>
            <person name="Guillou S."/>
            <person name="Cros-Aarteil S."/>
            <person name="Calhoun S."/>
            <person name="Haridas S."/>
            <person name="Kuo A."/>
            <person name="Mondo S."/>
            <person name="Pangilinan J."/>
            <person name="Riley R."/>
            <person name="LaButti K."/>
            <person name="Andreopoulos B."/>
            <person name="Lipzen A."/>
            <person name="Chen C."/>
            <person name="Yan M."/>
            <person name="Daum C."/>
            <person name="Ng V."/>
            <person name="Clum A."/>
            <person name="Steindorff A."/>
            <person name="Ohm R.A."/>
            <person name="Martin F."/>
            <person name="Silar P."/>
            <person name="Natvig D.O."/>
            <person name="Lalanne C."/>
            <person name="Gautier V."/>
            <person name="Ament-Velasquez S.L."/>
            <person name="Kruys A."/>
            <person name="Hutchinson M.I."/>
            <person name="Powell A.J."/>
            <person name="Barry K."/>
            <person name="Miller A.N."/>
            <person name="Grigoriev I.V."/>
            <person name="Debuchy R."/>
            <person name="Gladieux P."/>
            <person name="Hiltunen Thoren M."/>
            <person name="Johannesson H."/>
        </authorList>
    </citation>
    <scope>NUCLEOTIDE SEQUENCE</scope>
    <source>
        <strain evidence="5">CBS 118394</strain>
    </source>
</reference>
<feature type="binding site" description="axial binding residue" evidence="4">
    <location>
        <position position="468"/>
    </location>
    <ligand>
        <name>heme</name>
        <dbReference type="ChEBI" id="CHEBI:30413"/>
    </ligand>
    <ligandPart>
        <name>Fe</name>
        <dbReference type="ChEBI" id="CHEBI:18248"/>
    </ligandPart>
</feature>
<evidence type="ECO:0000256" key="1">
    <source>
        <dbReference type="ARBA" id="ARBA00022617"/>
    </source>
</evidence>
<dbReference type="GO" id="GO:0020037">
    <property type="term" value="F:heme binding"/>
    <property type="evidence" value="ECO:0007669"/>
    <property type="project" value="InterPro"/>
</dbReference>
<dbReference type="AlphaFoldDB" id="A0AAE0HYZ8"/>
<dbReference type="Pfam" id="PF00067">
    <property type="entry name" value="p450"/>
    <property type="match status" value="1"/>
</dbReference>
<name>A0AAE0HYZ8_9PEZI</name>
<comment type="cofactor">
    <cofactor evidence="4">
        <name>heme</name>
        <dbReference type="ChEBI" id="CHEBI:30413"/>
    </cofactor>
</comment>
<dbReference type="Proteomes" id="UP001283341">
    <property type="component" value="Unassembled WGS sequence"/>
</dbReference>
<evidence type="ECO:0000256" key="4">
    <source>
        <dbReference type="PIRSR" id="PIRSR602401-1"/>
    </source>
</evidence>
<keyword evidence="1 4" id="KW-0349">Heme</keyword>
<dbReference type="GO" id="GO:0004497">
    <property type="term" value="F:monooxygenase activity"/>
    <property type="evidence" value="ECO:0007669"/>
    <property type="project" value="InterPro"/>
</dbReference>
<dbReference type="PANTHER" id="PTHR24305:SF222">
    <property type="entry name" value="CYTOCHROME P450 MONOOXYGENASE STCS"/>
    <property type="match status" value="1"/>
</dbReference>
<comment type="caution">
    <text evidence="5">The sequence shown here is derived from an EMBL/GenBank/DDBJ whole genome shotgun (WGS) entry which is preliminary data.</text>
</comment>
<keyword evidence="2 4" id="KW-0479">Metal-binding</keyword>
<gene>
    <name evidence="5" type="ORF">B0H66DRAFT_577247</name>
</gene>
<organism evidence="5 6">
    <name type="scientific">Apodospora peruviana</name>
    <dbReference type="NCBI Taxonomy" id="516989"/>
    <lineage>
        <taxon>Eukaryota</taxon>
        <taxon>Fungi</taxon>
        <taxon>Dikarya</taxon>
        <taxon>Ascomycota</taxon>
        <taxon>Pezizomycotina</taxon>
        <taxon>Sordariomycetes</taxon>
        <taxon>Sordariomycetidae</taxon>
        <taxon>Sordariales</taxon>
        <taxon>Lasiosphaeriaceae</taxon>
        <taxon>Apodospora</taxon>
    </lineage>
</organism>
<evidence type="ECO:0000313" key="5">
    <source>
        <dbReference type="EMBL" id="KAK3315430.1"/>
    </source>
</evidence>
<dbReference type="PRINTS" id="PR00463">
    <property type="entry name" value="EP450I"/>
</dbReference>
<dbReference type="InterPro" id="IPR050121">
    <property type="entry name" value="Cytochrome_P450_monoxygenase"/>
</dbReference>
<dbReference type="EMBL" id="JAUEDM010000006">
    <property type="protein sequence ID" value="KAK3315430.1"/>
    <property type="molecule type" value="Genomic_DNA"/>
</dbReference>